<feature type="transmembrane region" description="Helical" evidence="1">
    <location>
        <begin position="284"/>
        <end position="306"/>
    </location>
</feature>
<keyword evidence="2" id="KW-1185">Reference proteome</keyword>
<organism evidence="2 3">
    <name type="scientific">Schistosoma rodhaini</name>
    <dbReference type="NCBI Taxonomy" id="6188"/>
    <lineage>
        <taxon>Eukaryota</taxon>
        <taxon>Metazoa</taxon>
        <taxon>Spiralia</taxon>
        <taxon>Lophotrochozoa</taxon>
        <taxon>Platyhelminthes</taxon>
        <taxon>Trematoda</taxon>
        <taxon>Digenea</taxon>
        <taxon>Strigeidida</taxon>
        <taxon>Schistosomatoidea</taxon>
        <taxon>Schistosomatidae</taxon>
        <taxon>Schistosoma</taxon>
    </lineage>
</organism>
<reference evidence="2" key="1">
    <citation type="submission" date="2022-06" db="EMBL/GenBank/DDBJ databases">
        <authorList>
            <person name="Berger JAMES D."/>
            <person name="Berger JAMES D."/>
        </authorList>
    </citation>
    <scope>NUCLEOTIDE SEQUENCE [LARGE SCALE GENOMIC DNA]</scope>
</reference>
<evidence type="ECO:0000256" key="1">
    <source>
        <dbReference type="SAM" id="Phobius"/>
    </source>
</evidence>
<dbReference type="AlphaFoldDB" id="A0AA85ERA4"/>
<evidence type="ECO:0000313" key="2">
    <source>
        <dbReference type="Proteomes" id="UP000050792"/>
    </source>
</evidence>
<dbReference type="Proteomes" id="UP000050792">
    <property type="component" value="Unassembled WGS sequence"/>
</dbReference>
<proteinExistence type="predicted"/>
<protein>
    <submittedName>
        <fullName evidence="3">Uncharacterized protein</fullName>
    </submittedName>
</protein>
<keyword evidence="1" id="KW-1133">Transmembrane helix</keyword>
<feature type="transmembrane region" description="Helical" evidence="1">
    <location>
        <begin position="157"/>
        <end position="178"/>
    </location>
</feature>
<reference evidence="3" key="2">
    <citation type="submission" date="2023-11" db="UniProtKB">
        <authorList>
            <consortium name="WormBaseParasite"/>
        </authorList>
    </citation>
    <scope>IDENTIFICATION</scope>
</reference>
<name>A0AA85ERA4_9TREM</name>
<sequence length="470" mass="53244">MPIEYRQNKNNTSTHLSYYELPHSIGRHYMSQNYNQQNASDRLYQIAIQAAVAKAESSKSTNDEIRKFYHDDNKYKLNKTKLNNIVHTHINNNAVTTISTTTTIIPTTNTATTTTTTTTTPSTNLSSKVKTAHLTPQQWQLLNDYHEHDLFVRTRSWSFCMAVLGVGVTLFGIGSPAWKWIGDSRNPYELGLWTLCLPNNSTCLSIIYHLQNNWSIATITALILYPISAETCIQNLINLNIFKMKSSDHTSTISISSSNNNKNPVSEEDVSLTNIETQFGYTYFLTWIAALFFVNSFICMNLDLLIQSFVRPIPLISNTINNLMPCRGLSTSSLSESPVSSKSSHSSCHLNESVYNKQRHKCTGQNIEQMIISNSNQNTEISPKSNLHSKRKLIKSQREFVSFDDSITENSQHQPYQVPNILLSDYDKECELINSQNKELSRENSINITDEIVVVSDEILQDSGQDGEWI</sequence>
<keyword evidence="1" id="KW-0472">Membrane</keyword>
<keyword evidence="1" id="KW-0812">Transmembrane</keyword>
<accession>A0AA85ERA4</accession>
<evidence type="ECO:0000313" key="3">
    <source>
        <dbReference type="WBParaSite" id="SRDH1_19490.2"/>
    </source>
</evidence>
<dbReference type="WBParaSite" id="SRDH1_19490.2">
    <property type="protein sequence ID" value="SRDH1_19490.2"/>
    <property type="gene ID" value="SRDH1_19490"/>
</dbReference>